<reference evidence="2 3" key="1">
    <citation type="submission" date="2011-04" db="EMBL/GenBank/DDBJ databases">
        <authorList>
            <person name="Muzny D."/>
            <person name="Qin X."/>
            <person name="Deng J."/>
            <person name="Jiang H."/>
            <person name="Liu Y."/>
            <person name="Qu J."/>
            <person name="Song X.-Z."/>
            <person name="Zhang L."/>
            <person name="Thornton R."/>
            <person name="Coyle M."/>
            <person name="Francisco L."/>
            <person name="Jackson L."/>
            <person name="Javaid M."/>
            <person name="Korchina V."/>
            <person name="Kovar C."/>
            <person name="Mata R."/>
            <person name="Mathew T."/>
            <person name="Ngo R."/>
            <person name="Nguyen L."/>
            <person name="Nguyen N."/>
            <person name="Okwuonu G."/>
            <person name="Ongeri F."/>
            <person name="Pham C."/>
            <person name="Simmons D."/>
            <person name="Wilczek-Boney K."/>
            <person name="Hale W."/>
            <person name="Jakkamsetti A."/>
            <person name="Pham P."/>
            <person name="Ruth R."/>
            <person name="San Lucas F."/>
            <person name="Warren J."/>
            <person name="Zhang J."/>
            <person name="Zhao Z."/>
            <person name="Zhou C."/>
            <person name="Zhu D."/>
            <person name="Lee S."/>
            <person name="Bess C."/>
            <person name="Blankenburg K."/>
            <person name="Forbes L."/>
            <person name="Fu Q."/>
            <person name="Gubbala S."/>
            <person name="Hirani K."/>
            <person name="Jayaseelan J.C."/>
            <person name="Lara F."/>
            <person name="Munidasa M."/>
            <person name="Palculict T."/>
            <person name="Patil S."/>
            <person name="Pu L.-L."/>
            <person name="Saada N."/>
            <person name="Tang L."/>
            <person name="Weissenberger G."/>
            <person name="Zhu Y."/>
            <person name="Hemphill L."/>
            <person name="Shang Y."/>
            <person name="Youmans B."/>
            <person name="Ayvaz T."/>
            <person name="Ross M."/>
            <person name="Santibanez J."/>
            <person name="Aqrawi P."/>
            <person name="Gross S."/>
            <person name="Joshi V."/>
            <person name="Fowler G."/>
            <person name="Nazareth L."/>
            <person name="Reid J."/>
            <person name="Worley K."/>
            <person name="Petrosino J."/>
            <person name="Highlander S."/>
            <person name="Gibbs R."/>
        </authorList>
    </citation>
    <scope>NUCLEOTIDE SEQUENCE [LARGE SCALE GENOMIC DNA]</scope>
    <source>
        <strain evidence="2 3">2681</strain>
    </source>
</reference>
<keyword evidence="1" id="KW-1133">Transmembrane helix</keyword>
<feature type="transmembrane region" description="Helical" evidence="1">
    <location>
        <begin position="265"/>
        <end position="285"/>
    </location>
</feature>
<feature type="transmembrane region" description="Helical" evidence="1">
    <location>
        <begin position="136"/>
        <end position="159"/>
    </location>
</feature>
<evidence type="ECO:0000313" key="3">
    <source>
        <dbReference type="Proteomes" id="UP000005316"/>
    </source>
</evidence>
<dbReference type="InterPro" id="IPR047928">
    <property type="entry name" value="Perm_prefix_1"/>
</dbReference>
<dbReference type="EMBL" id="AFPZ01000062">
    <property type="protein sequence ID" value="EGQ26046.1"/>
    <property type="molecule type" value="Genomic_DNA"/>
</dbReference>
<sequence length="288" mass="32708">MTEVFERFVNGIVKQTDSNHEESMDLSEELLSHLHCSYEDLLKEGYSNEEAMKMAMMNFGDGKEIGKQLQQAMYPYRRGMMLILAGASLIFAFSVYLLDLFMNGDAHMIWLVLAVFVAASILTITLHPIQSLNRRLWMNGLLISHIFIFAYGGSMSAYLDRPYSTIASIFSFAVVLLAIILVYRTTIFDFPSSKQLLQKDAKWIHFINITIGIIIILITLFFLWAFMLFAAEMRAALLLLLIPILLWMISYAVQMRLLAARHKGAAYALAIMQVLLIGAVLVIWMNGI</sequence>
<gene>
    <name evidence="2" type="ORF">HMPREF9372_1913</name>
</gene>
<feature type="transmembrane region" description="Helical" evidence="1">
    <location>
        <begin position="165"/>
        <end position="183"/>
    </location>
</feature>
<organism evidence="2 3">
    <name type="scientific">Sporosarcina newyorkensis 2681</name>
    <dbReference type="NCBI Taxonomy" id="1027292"/>
    <lineage>
        <taxon>Bacteria</taxon>
        <taxon>Bacillati</taxon>
        <taxon>Bacillota</taxon>
        <taxon>Bacilli</taxon>
        <taxon>Bacillales</taxon>
        <taxon>Caryophanaceae</taxon>
        <taxon>Sporosarcina</taxon>
    </lineage>
</organism>
<feature type="transmembrane region" description="Helical" evidence="1">
    <location>
        <begin position="235"/>
        <end position="253"/>
    </location>
</feature>
<feature type="transmembrane region" description="Helical" evidence="1">
    <location>
        <begin position="203"/>
        <end position="229"/>
    </location>
</feature>
<dbReference type="Proteomes" id="UP000005316">
    <property type="component" value="Unassembled WGS sequence"/>
</dbReference>
<dbReference type="OrthoDB" id="2435931at2"/>
<dbReference type="STRING" id="759851.SAMN04244570_3431"/>
<keyword evidence="1" id="KW-0472">Membrane</keyword>
<protein>
    <submittedName>
        <fullName evidence="2">Uncharacterized protein</fullName>
    </submittedName>
</protein>
<dbReference type="eggNOG" id="COG4767">
    <property type="taxonomic scope" value="Bacteria"/>
</dbReference>
<accession>F9DSY2</accession>
<feature type="transmembrane region" description="Helical" evidence="1">
    <location>
        <begin position="81"/>
        <end position="102"/>
    </location>
</feature>
<proteinExistence type="predicted"/>
<name>F9DSY2_9BACL</name>
<dbReference type="AlphaFoldDB" id="F9DSY2"/>
<dbReference type="HOGENOM" id="CLU_914169_0_0_9"/>
<dbReference type="RefSeq" id="WP_009498555.1">
    <property type="nucleotide sequence ID" value="NZ_GL982999.1"/>
</dbReference>
<comment type="caution">
    <text evidence="2">The sequence shown here is derived from an EMBL/GenBank/DDBJ whole genome shotgun (WGS) entry which is preliminary data.</text>
</comment>
<evidence type="ECO:0000256" key="1">
    <source>
        <dbReference type="SAM" id="Phobius"/>
    </source>
</evidence>
<keyword evidence="1" id="KW-0812">Transmembrane</keyword>
<evidence type="ECO:0000313" key="2">
    <source>
        <dbReference type="EMBL" id="EGQ26046.1"/>
    </source>
</evidence>
<dbReference type="NCBIfam" id="NF038403">
    <property type="entry name" value="perm_prefix_1"/>
    <property type="match status" value="1"/>
</dbReference>
<feature type="transmembrane region" description="Helical" evidence="1">
    <location>
        <begin position="108"/>
        <end position="129"/>
    </location>
</feature>